<proteinExistence type="predicted"/>
<evidence type="ECO:0008006" key="3">
    <source>
        <dbReference type="Google" id="ProtNLM"/>
    </source>
</evidence>
<keyword evidence="2" id="KW-1185">Reference proteome</keyword>
<organism evidence="1 2">
    <name type="scientific">Myxococcus landrumensis</name>
    <dbReference type="NCBI Taxonomy" id="2813577"/>
    <lineage>
        <taxon>Bacteria</taxon>
        <taxon>Pseudomonadati</taxon>
        <taxon>Myxococcota</taxon>
        <taxon>Myxococcia</taxon>
        <taxon>Myxococcales</taxon>
        <taxon>Cystobacterineae</taxon>
        <taxon>Myxococcaceae</taxon>
        <taxon>Myxococcus</taxon>
    </lineage>
</organism>
<dbReference type="Proteomes" id="UP000663090">
    <property type="component" value="Chromosome"/>
</dbReference>
<accession>A0ABX7NJX1</accession>
<protein>
    <recommendedName>
        <fullName evidence="3">Lipoprotein</fullName>
    </recommendedName>
</protein>
<dbReference type="RefSeq" id="WP_206719435.1">
    <property type="nucleotide sequence ID" value="NZ_CP071091.1"/>
</dbReference>
<sequence length="450" mass="48423">MGAPLLIHTSPETIRTSGVIGSTMGRMVPGKSEGGYTFSSQARLFLRAVNRVGETFIEDAKGRRVQASPPEGAQRCSLVLRNTSGRPIHLEIKGGLFSKYLTPQFPRDARGEPFNPHHQEPLDEDLTGLVSTEHGKVPDPQGLFFRGPSAVLAAGLMDSHLDLRAEPEREALPLLRDDLDLSRLESVRLGTRGSFEGRLTVKPGATALVLEARHEKGGTLCALVNVTAVDAKGQVDPGARFRWATVSSPLSLTAEELAAIARGEHPLATSGDDESLLTVAAFPPLQGVLEAGSTFVGGRSLRLSRGDVDGDLIMSMSRGHVGTAADVGVLTPTPRSDATRTPRTCDGGRGVSYELAYTLENPAPEPCEVELLLTSPRLHPEEQFFPQAGVLNLAMKVDGQRVDVRVNQRGEGRVLAVLALPPEGRRQVRLEWTHVGGTFPPAGLEWRVRH</sequence>
<reference evidence="1 2" key="1">
    <citation type="submission" date="2021-02" db="EMBL/GenBank/DDBJ databases">
        <title>De Novo genome assembly of isolated myxobacteria.</title>
        <authorList>
            <person name="Stevens D.C."/>
        </authorList>
    </citation>
    <scope>NUCLEOTIDE SEQUENCE [LARGE SCALE GENOMIC DNA]</scope>
    <source>
        <strain evidence="1 2">SCHIC003</strain>
    </source>
</reference>
<gene>
    <name evidence="1" type="ORF">JY572_18020</name>
</gene>
<name>A0ABX7NJX1_9BACT</name>
<dbReference type="EMBL" id="CP071091">
    <property type="protein sequence ID" value="QSQ17812.1"/>
    <property type="molecule type" value="Genomic_DNA"/>
</dbReference>
<evidence type="ECO:0000313" key="1">
    <source>
        <dbReference type="EMBL" id="QSQ17812.1"/>
    </source>
</evidence>
<evidence type="ECO:0000313" key="2">
    <source>
        <dbReference type="Proteomes" id="UP000663090"/>
    </source>
</evidence>